<dbReference type="eggNOG" id="COG1307">
    <property type="taxonomic scope" value="Bacteria"/>
</dbReference>
<dbReference type="EMBL" id="CP002400">
    <property type="protein sequence ID" value="ADU26601.1"/>
    <property type="molecule type" value="Genomic_DNA"/>
</dbReference>
<dbReference type="Gene3D" id="3.40.50.10170">
    <property type="match status" value="1"/>
</dbReference>
<dbReference type="Pfam" id="PF02645">
    <property type="entry name" value="DegV"/>
    <property type="match status" value="1"/>
</dbReference>
<keyword evidence="2" id="KW-0446">Lipid-binding</keyword>
<dbReference type="Proteomes" id="UP000001551">
    <property type="component" value="Chromosome"/>
</dbReference>
<dbReference type="AlphaFoldDB" id="E6U4A1"/>
<gene>
    <name evidence="3" type="ordered locus">Ethha_1048</name>
</gene>
<dbReference type="PROSITE" id="PS51482">
    <property type="entry name" value="DEGV"/>
    <property type="match status" value="1"/>
</dbReference>
<evidence type="ECO:0000313" key="3">
    <source>
        <dbReference type="EMBL" id="ADU26601.1"/>
    </source>
</evidence>
<dbReference type="PANTHER" id="PTHR33434">
    <property type="entry name" value="DEGV DOMAIN-CONTAINING PROTEIN DR_1986-RELATED"/>
    <property type="match status" value="1"/>
</dbReference>
<proteinExistence type="predicted"/>
<evidence type="ECO:0000256" key="2">
    <source>
        <dbReference type="ARBA" id="ARBA00023121"/>
    </source>
</evidence>
<keyword evidence="4" id="KW-1185">Reference proteome</keyword>
<evidence type="ECO:0000313" key="4">
    <source>
        <dbReference type="Proteomes" id="UP000001551"/>
    </source>
</evidence>
<evidence type="ECO:0000256" key="1">
    <source>
        <dbReference type="ARBA" id="ARBA00003238"/>
    </source>
</evidence>
<sequence length="289" mass="32070">MDFVLMTDSTCDLAPEMVQELALTVIPLIYSIDGQEYYHYVDNHELDIHTYYNKLRAGLFPQTAQISPQEFRKAFESRLRTGKDVLYIAFSSGISGTCSTASMVAKELQAEYPDRRLIVYDSLCASGGEGLLVYHAARLAQAGKTLDDVLAWLDGNRLRLVHWFTVDDLDHLHRGGRISGAAALVGGMLGIKPVLHVDDEGHLVPMEKVRGRRKALERLVDHMTETAIDPAHQTVFLNHADCPEDARFVEEQVRARLGVTDIHTNFIGPLIGAHSGPGTVALFFLGSKR</sequence>
<comment type="function">
    <text evidence="1">May bind long-chain fatty acids, such as palmitate, and may play a role in lipid transport or fatty acid metabolism.</text>
</comment>
<dbReference type="Gene3D" id="3.30.1180.10">
    <property type="match status" value="1"/>
</dbReference>
<accession>E6U4A1</accession>
<reference evidence="3 4" key="1">
    <citation type="submission" date="2010-12" db="EMBL/GenBank/DDBJ databases">
        <title>Complete sequence of Ethanoligenens harbinense YUAN-3.</title>
        <authorList>
            <person name="Lucas S."/>
            <person name="Copeland A."/>
            <person name="Lapidus A."/>
            <person name="Cheng J.-F."/>
            <person name="Bruce D."/>
            <person name="Goodwin L."/>
            <person name="Pitluck S."/>
            <person name="Chertkov O."/>
            <person name="Misra M."/>
            <person name="Detter J.C."/>
            <person name="Han C."/>
            <person name="Tapia R."/>
            <person name="Land M."/>
            <person name="Hauser L."/>
            <person name="Jeffries C."/>
            <person name="Kyrpides N."/>
            <person name="Ivanova N."/>
            <person name="Mikhailova N."/>
            <person name="Wang A."/>
            <person name="Mouttaki H."/>
            <person name="He Z."/>
            <person name="Zhou J."/>
            <person name="Hemme C.L."/>
            <person name="Woyke T."/>
        </authorList>
    </citation>
    <scope>NUCLEOTIDE SEQUENCE [LARGE SCALE GENOMIC DNA]</scope>
    <source>
        <strain evidence="4">DSM 18485 / JCM 12961 / CGMCC 1.5033 / YUAN-3</strain>
    </source>
</reference>
<dbReference type="NCBIfam" id="TIGR00762">
    <property type="entry name" value="DegV"/>
    <property type="match status" value="1"/>
</dbReference>
<dbReference type="InterPro" id="IPR043168">
    <property type="entry name" value="DegV_C"/>
</dbReference>
<dbReference type="InterPro" id="IPR003797">
    <property type="entry name" value="DegV"/>
</dbReference>
<dbReference type="HOGENOM" id="CLU_048251_4_1_9"/>
<organism evidence="3 4">
    <name type="scientific">Ethanoligenens harbinense (strain DSM 18485 / JCM 12961 / CGMCC 1.5033 / YUAN-3)</name>
    <dbReference type="NCBI Taxonomy" id="663278"/>
    <lineage>
        <taxon>Bacteria</taxon>
        <taxon>Bacillati</taxon>
        <taxon>Bacillota</taxon>
        <taxon>Clostridia</taxon>
        <taxon>Eubacteriales</taxon>
        <taxon>Oscillospiraceae</taxon>
        <taxon>Ethanoligenens</taxon>
    </lineage>
</organism>
<dbReference type="GO" id="GO:0008289">
    <property type="term" value="F:lipid binding"/>
    <property type="evidence" value="ECO:0007669"/>
    <property type="project" value="UniProtKB-KW"/>
</dbReference>
<dbReference type="RefSeq" id="WP_013484962.1">
    <property type="nucleotide sequence ID" value="NC_014828.1"/>
</dbReference>
<protein>
    <submittedName>
        <fullName evidence="3">DegV family protein</fullName>
    </submittedName>
</protein>
<dbReference type="KEGG" id="eha:Ethha_1048"/>
<name>E6U4A1_ETHHY</name>
<dbReference type="STRING" id="663278.Ethha_1048"/>
<dbReference type="PANTHER" id="PTHR33434:SF3">
    <property type="entry name" value="DEGV DOMAIN-CONTAINING PROTEIN YITS"/>
    <property type="match status" value="1"/>
</dbReference>
<dbReference type="SUPFAM" id="SSF82549">
    <property type="entry name" value="DAK1/DegV-like"/>
    <property type="match status" value="1"/>
</dbReference>
<dbReference type="InterPro" id="IPR050270">
    <property type="entry name" value="DegV_domain_contain"/>
</dbReference>